<evidence type="ECO:0000313" key="1">
    <source>
        <dbReference type="EMBL" id="CAL1369399.1"/>
    </source>
</evidence>
<dbReference type="Proteomes" id="UP001497516">
    <property type="component" value="Chromosome 2"/>
</dbReference>
<sequence length="96" mass="11119">MYDDDDINMMVRFIAQNRFPIVEVYVENKDVGQYGGGVISNQVKDRWSFRFWIFWRYNGCTTSSRTCTGNLTGSYQRLLLLGGDGGRDSTSRAWEE</sequence>
<dbReference type="EMBL" id="OZ034815">
    <property type="protein sequence ID" value="CAL1369399.1"/>
    <property type="molecule type" value="Genomic_DNA"/>
</dbReference>
<dbReference type="AlphaFoldDB" id="A0AAV2D7R4"/>
<proteinExistence type="predicted"/>
<name>A0AAV2D7R4_9ROSI</name>
<reference evidence="1 2" key="1">
    <citation type="submission" date="2024-04" db="EMBL/GenBank/DDBJ databases">
        <authorList>
            <person name="Fracassetti M."/>
        </authorList>
    </citation>
    <scope>NUCLEOTIDE SEQUENCE [LARGE SCALE GENOMIC DNA]</scope>
</reference>
<accession>A0AAV2D7R4</accession>
<keyword evidence="2" id="KW-1185">Reference proteome</keyword>
<protein>
    <submittedName>
        <fullName evidence="1">Uncharacterized protein</fullName>
    </submittedName>
</protein>
<evidence type="ECO:0000313" key="2">
    <source>
        <dbReference type="Proteomes" id="UP001497516"/>
    </source>
</evidence>
<gene>
    <name evidence="1" type="ORF">LTRI10_LOCUS12031</name>
</gene>
<organism evidence="1 2">
    <name type="scientific">Linum trigynum</name>
    <dbReference type="NCBI Taxonomy" id="586398"/>
    <lineage>
        <taxon>Eukaryota</taxon>
        <taxon>Viridiplantae</taxon>
        <taxon>Streptophyta</taxon>
        <taxon>Embryophyta</taxon>
        <taxon>Tracheophyta</taxon>
        <taxon>Spermatophyta</taxon>
        <taxon>Magnoliopsida</taxon>
        <taxon>eudicotyledons</taxon>
        <taxon>Gunneridae</taxon>
        <taxon>Pentapetalae</taxon>
        <taxon>rosids</taxon>
        <taxon>fabids</taxon>
        <taxon>Malpighiales</taxon>
        <taxon>Linaceae</taxon>
        <taxon>Linum</taxon>
    </lineage>
</organism>